<comment type="cofactor">
    <cofactor evidence="5">
        <name>[2Fe-2S] cluster</name>
        <dbReference type="ChEBI" id="CHEBI:190135"/>
    </cofactor>
</comment>
<keyword evidence="10" id="KW-1185">Reference proteome</keyword>
<dbReference type="Proteomes" id="UP000266841">
    <property type="component" value="Unassembled WGS sequence"/>
</dbReference>
<dbReference type="PANTHER" id="PTHR21496:SF0">
    <property type="entry name" value="RIESKE DOMAIN-CONTAINING PROTEIN"/>
    <property type="match status" value="1"/>
</dbReference>
<accession>K0RIF6</accession>
<evidence type="ECO:0000256" key="4">
    <source>
        <dbReference type="ARBA" id="ARBA00023014"/>
    </source>
</evidence>
<evidence type="ECO:0000256" key="7">
    <source>
        <dbReference type="SAM" id="Phobius"/>
    </source>
</evidence>
<dbReference type="OrthoDB" id="205201at2759"/>
<gene>
    <name evidence="9" type="ORF">THAOC_34892</name>
</gene>
<evidence type="ECO:0000256" key="5">
    <source>
        <dbReference type="ARBA" id="ARBA00034078"/>
    </source>
</evidence>
<keyword evidence="1" id="KW-0001">2Fe-2S</keyword>
<dbReference type="AlphaFoldDB" id="K0RIF6"/>
<proteinExistence type="predicted"/>
<dbReference type="eggNOG" id="ENOG502SX18">
    <property type="taxonomic scope" value="Eukaryota"/>
</dbReference>
<dbReference type="SUPFAM" id="SSF50022">
    <property type="entry name" value="ISP domain"/>
    <property type="match status" value="1"/>
</dbReference>
<comment type="caution">
    <text evidence="9">The sequence shown here is derived from an EMBL/GenBank/DDBJ whole genome shotgun (WGS) entry which is preliminary data.</text>
</comment>
<sequence length="186" mass="19865">MGAFATLAAMMMIMTSTSAFTLVMMGAKRGKAGNLKRSLDDSNGKTSGVQGMNKGRGQEITGVTLPREQKIKGWAFGEDRTIASTQVDGKYYAVDGRCPRCGFDLFKGTLLNDEDVWGPDPCVACPTCAATYNMRTGKAGNEMKRTGLAGFVNGWAQTATLTNSAKDATAYVISVDDGGKVFCRER</sequence>
<keyword evidence="7" id="KW-1133">Transmembrane helix</keyword>
<protein>
    <recommendedName>
        <fullName evidence="8">Rieske domain-containing protein</fullName>
    </recommendedName>
</protein>
<dbReference type="OMA" id="NDEDVWG"/>
<keyword evidence="3" id="KW-0408">Iron</keyword>
<dbReference type="Gene3D" id="2.102.10.10">
    <property type="entry name" value="Rieske [2Fe-2S] iron-sulphur domain"/>
    <property type="match status" value="1"/>
</dbReference>
<evidence type="ECO:0000313" key="10">
    <source>
        <dbReference type="Proteomes" id="UP000266841"/>
    </source>
</evidence>
<dbReference type="InterPro" id="IPR036922">
    <property type="entry name" value="Rieske_2Fe-2S_sf"/>
</dbReference>
<evidence type="ECO:0000256" key="6">
    <source>
        <dbReference type="SAM" id="MobiDB-lite"/>
    </source>
</evidence>
<evidence type="ECO:0000256" key="2">
    <source>
        <dbReference type="ARBA" id="ARBA00022723"/>
    </source>
</evidence>
<dbReference type="PROSITE" id="PS51296">
    <property type="entry name" value="RIESKE"/>
    <property type="match status" value="1"/>
</dbReference>
<feature type="transmembrane region" description="Helical" evidence="7">
    <location>
        <begin position="6"/>
        <end position="27"/>
    </location>
</feature>
<feature type="domain" description="Rieske" evidence="8">
    <location>
        <begin position="57"/>
        <end position="138"/>
    </location>
</feature>
<evidence type="ECO:0000256" key="3">
    <source>
        <dbReference type="ARBA" id="ARBA00023004"/>
    </source>
</evidence>
<dbReference type="InterPro" id="IPR017941">
    <property type="entry name" value="Rieske_2Fe-2S"/>
</dbReference>
<feature type="region of interest" description="Disordered" evidence="6">
    <location>
        <begin position="34"/>
        <end position="57"/>
    </location>
</feature>
<dbReference type="GO" id="GO:0051537">
    <property type="term" value="F:2 iron, 2 sulfur cluster binding"/>
    <property type="evidence" value="ECO:0007669"/>
    <property type="project" value="UniProtKB-KW"/>
</dbReference>
<keyword evidence="4" id="KW-0411">Iron-sulfur</keyword>
<dbReference type="PANTHER" id="PTHR21496">
    <property type="entry name" value="FERREDOXIN-RELATED"/>
    <property type="match status" value="1"/>
</dbReference>
<dbReference type="EMBL" id="AGNL01047759">
    <property type="protein sequence ID" value="EJK46437.1"/>
    <property type="molecule type" value="Genomic_DNA"/>
</dbReference>
<keyword evidence="7" id="KW-0472">Membrane</keyword>
<keyword evidence="7" id="KW-0812">Transmembrane</keyword>
<evidence type="ECO:0000256" key="1">
    <source>
        <dbReference type="ARBA" id="ARBA00022714"/>
    </source>
</evidence>
<evidence type="ECO:0000259" key="8">
    <source>
        <dbReference type="PROSITE" id="PS51296"/>
    </source>
</evidence>
<organism evidence="9 10">
    <name type="scientific">Thalassiosira oceanica</name>
    <name type="common">Marine diatom</name>
    <dbReference type="NCBI Taxonomy" id="159749"/>
    <lineage>
        <taxon>Eukaryota</taxon>
        <taxon>Sar</taxon>
        <taxon>Stramenopiles</taxon>
        <taxon>Ochrophyta</taxon>
        <taxon>Bacillariophyta</taxon>
        <taxon>Coscinodiscophyceae</taxon>
        <taxon>Thalassiosirophycidae</taxon>
        <taxon>Thalassiosirales</taxon>
        <taxon>Thalassiosiraceae</taxon>
        <taxon>Thalassiosira</taxon>
    </lineage>
</organism>
<evidence type="ECO:0000313" key="9">
    <source>
        <dbReference type="EMBL" id="EJK46437.1"/>
    </source>
</evidence>
<keyword evidence="2" id="KW-0479">Metal-binding</keyword>
<dbReference type="GO" id="GO:0046872">
    <property type="term" value="F:metal ion binding"/>
    <property type="evidence" value="ECO:0007669"/>
    <property type="project" value="UniProtKB-KW"/>
</dbReference>
<name>K0RIF6_THAOC</name>
<reference evidence="9 10" key="1">
    <citation type="journal article" date="2012" name="Genome Biol.">
        <title>Genome and low-iron response of an oceanic diatom adapted to chronic iron limitation.</title>
        <authorList>
            <person name="Lommer M."/>
            <person name="Specht M."/>
            <person name="Roy A.S."/>
            <person name="Kraemer L."/>
            <person name="Andreson R."/>
            <person name="Gutowska M.A."/>
            <person name="Wolf J."/>
            <person name="Bergner S.V."/>
            <person name="Schilhabel M.B."/>
            <person name="Klostermeier U.C."/>
            <person name="Beiko R.G."/>
            <person name="Rosenstiel P."/>
            <person name="Hippler M."/>
            <person name="Laroche J."/>
        </authorList>
    </citation>
    <scope>NUCLEOTIDE SEQUENCE [LARGE SCALE GENOMIC DNA]</scope>
    <source>
        <strain evidence="9 10">CCMP1005</strain>
    </source>
</reference>